<dbReference type="InterPro" id="IPR013149">
    <property type="entry name" value="ADH-like_C"/>
</dbReference>
<dbReference type="GO" id="GO:0016491">
    <property type="term" value="F:oxidoreductase activity"/>
    <property type="evidence" value="ECO:0007669"/>
    <property type="project" value="UniProtKB-KW"/>
</dbReference>
<dbReference type="SMART" id="SM00829">
    <property type="entry name" value="PKS_ER"/>
    <property type="match status" value="1"/>
</dbReference>
<dbReference type="Proteomes" id="UP000250266">
    <property type="component" value="Unassembled WGS sequence"/>
</dbReference>
<feature type="domain" description="Enoyl reductase (ER)" evidence="2">
    <location>
        <begin position="13"/>
        <end position="356"/>
    </location>
</feature>
<dbReference type="InterPro" id="IPR036291">
    <property type="entry name" value="NAD(P)-bd_dom_sf"/>
</dbReference>
<dbReference type="Gene3D" id="3.40.50.720">
    <property type="entry name" value="NAD(P)-binding Rossmann-like Domain"/>
    <property type="match status" value="1"/>
</dbReference>
<evidence type="ECO:0000259" key="2">
    <source>
        <dbReference type="SMART" id="SM00829"/>
    </source>
</evidence>
<dbReference type="Gene3D" id="3.90.180.10">
    <property type="entry name" value="Medium-chain alcohol dehydrogenases, catalytic domain"/>
    <property type="match status" value="1"/>
</dbReference>
<dbReference type="InterPro" id="IPR020843">
    <property type="entry name" value="ER"/>
</dbReference>
<evidence type="ECO:0000313" key="3">
    <source>
        <dbReference type="EMBL" id="OCK78594.1"/>
    </source>
</evidence>
<dbReference type="AlphaFoldDB" id="A0A8E2E7G6"/>
<evidence type="ECO:0000313" key="4">
    <source>
        <dbReference type="Proteomes" id="UP000250266"/>
    </source>
</evidence>
<accession>A0A8E2E7G6</accession>
<sequence>MRQGKVVIFTAPGTPLQILTEPIPDPLPTELLVRVSLAGVCGSDTHRLSGDIPASPNPINFGHEGCGVIVALGSSLTADRAGTPIAPGDRIYWAPSTPCGVCSACESSNPMYCASLNWPPPAGTPNSAAYKQFATLTSKHIFYRVPDKTPLEAVIAFGCAMPTALRGFGKLGGVGKEVVIQGSGPVGLAATVLAKLGGAERIIVIGDPVNRLDAAQKLGATDTLSVSGTTAAERAERIKELTGGRGATTVIEAAGVAAAFPEGFNLLGMNGRYLIMGLYSGKAAAMIDPVRINNFNLQIIGSLGIEPENYWKNVEIASEHGERLGFANLITHRFGLDDIEEAIGTVGRLEAIKTVVTP</sequence>
<dbReference type="Pfam" id="PF08240">
    <property type="entry name" value="ADH_N"/>
    <property type="match status" value="1"/>
</dbReference>
<keyword evidence="1" id="KW-0560">Oxidoreductase</keyword>
<proteinExistence type="predicted"/>
<keyword evidence="4" id="KW-1185">Reference proteome</keyword>
<evidence type="ECO:0000256" key="1">
    <source>
        <dbReference type="ARBA" id="ARBA00023002"/>
    </source>
</evidence>
<organism evidence="3 4">
    <name type="scientific">Lepidopterella palustris CBS 459.81</name>
    <dbReference type="NCBI Taxonomy" id="1314670"/>
    <lineage>
        <taxon>Eukaryota</taxon>
        <taxon>Fungi</taxon>
        <taxon>Dikarya</taxon>
        <taxon>Ascomycota</taxon>
        <taxon>Pezizomycotina</taxon>
        <taxon>Dothideomycetes</taxon>
        <taxon>Pleosporomycetidae</taxon>
        <taxon>Mytilinidiales</taxon>
        <taxon>Argynnaceae</taxon>
        <taxon>Lepidopterella</taxon>
    </lineage>
</organism>
<dbReference type="InterPro" id="IPR050129">
    <property type="entry name" value="Zn_alcohol_dh"/>
</dbReference>
<gene>
    <name evidence="3" type="ORF">K432DRAFT_383756</name>
</gene>
<dbReference type="Pfam" id="PF00107">
    <property type="entry name" value="ADH_zinc_N"/>
    <property type="match status" value="1"/>
</dbReference>
<dbReference type="InterPro" id="IPR011032">
    <property type="entry name" value="GroES-like_sf"/>
</dbReference>
<dbReference type="PANTHER" id="PTHR43401">
    <property type="entry name" value="L-THREONINE 3-DEHYDROGENASE"/>
    <property type="match status" value="1"/>
</dbReference>
<name>A0A8E2E7G6_9PEZI</name>
<dbReference type="SUPFAM" id="SSF50129">
    <property type="entry name" value="GroES-like"/>
    <property type="match status" value="1"/>
</dbReference>
<reference evidence="3 4" key="1">
    <citation type="journal article" date="2016" name="Nat. Commun.">
        <title>Ectomycorrhizal ecology is imprinted in the genome of the dominant symbiotic fungus Cenococcum geophilum.</title>
        <authorList>
            <consortium name="DOE Joint Genome Institute"/>
            <person name="Peter M."/>
            <person name="Kohler A."/>
            <person name="Ohm R.A."/>
            <person name="Kuo A."/>
            <person name="Krutzmann J."/>
            <person name="Morin E."/>
            <person name="Arend M."/>
            <person name="Barry K.W."/>
            <person name="Binder M."/>
            <person name="Choi C."/>
            <person name="Clum A."/>
            <person name="Copeland A."/>
            <person name="Grisel N."/>
            <person name="Haridas S."/>
            <person name="Kipfer T."/>
            <person name="LaButti K."/>
            <person name="Lindquist E."/>
            <person name="Lipzen A."/>
            <person name="Maire R."/>
            <person name="Meier B."/>
            <person name="Mihaltcheva S."/>
            <person name="Molinier V."/>
            <person name="Murat C."/>
            <person name="Poggeler S."/>
            <person name="Quandt C.A."/>
            <person name="Sperisen C."/>
            <person name="Tritt A."/>
            <person name="Tisserant E."/>
            <person name="Crous P.W."/>
            <person name="Henrissat B."/>
            <person name="Nehls U."/>
            <person name="Egli S."/>
            <person name="Spatafora J.W."/>
            <person name="Grigoriev I.V."/>
            <person name="Martin F.M."/>
        </authorList>
    </citation>
    <scope>NUCLEOTIDE SEQUENCE [LARGE SCALE GENOMIC DNA]</scope>
    <source>
        <strain evidence="3 4">CBS 459.81</strain>
    </source>
</reference>
<dbReference type="CDD" id="cd08231">
    <property type="entry name" value="MDR_TM0436_like"/>
    <property type="match status" value="1"/>
</dbReference>
<dbReference type="InterPro" id="IPR013154">
    <property type="entry name" value="ADH-like_N"/>
</dbReference>
<dbReference type="EMBL" id="KV745050">
    <property type="protein sequence ID" value="OCK78594.1"/>
    <property type="molecule type" value="Genomic_DNA"/>
</dbReference>
<dbReference type="SUPFAM" id="SSF51735">
    <property type="entry name" value="NAD(P)-binding Rossmann-fold domains"/>
    <property type="match status" value="1"/>
</dbReference>
<dbReference type="OrthoDB" id="256333at2759"/>
<protein>
    <submittedName>
        <fullName evidence="3">5-exo-hydroxycamphor dehydrogenase</fullName>
    </submittedName>
</protein>